<evidence type="ECO:0000256" key="1">
    <source>
        <dbReference type="ARBA" id="ARBA00004442"/>
    </source>
</evidence>
<dbReference type="Pfam" id="PF00691">
    <property type="entry name" value="OmpA"/>
    <property type="match status" value="1"/>
</dbReference>
<dbReference type="InterPro" id="IPR036737">
    <property type="entry name" value="OmpA-like_sf"/>
</dbReference>
<evidence type="ECO:0000313" key="9">
    <source>
        <dbReference type="Proteomes" id="UP000182264"/>
    </source>
</evidence>
<feature type="chain" id="PRO_5012430833" description="OmpA-like domain-containing protein" evidence="6">
    <location>
        <begin position="25"/>
        <end position="218"/>
    </location>
</feature>
<dbReference type="Pfam" id="PF13488">
    <property type="entry name" value="Gly-zipper_Omp"/>
    <property type="match status" value="1"/>
</dbReference>
<keyword evidence="5" id="KW-0812">Transmembrane</keyword>
<evidence type="ECO:0000313" key="8">
    <source>
        <dbReference type="EMBL" id="APG25376.1"/>
    </source>
</evidence>
<dbReference type="InterPro" id="IPR039567">
    <property type="entry name" value="Gly-zipper"/>
</dbReference>
<evidence type="ECO:0000259" key="7">
    <source>
        <dbReference type="PROSITE" id="PS51123"/>
    </source>
</evidence>
<comment type="subcellular location">
    <subcellularLocation>
        <location evidence="1">Cell outer membrane</location>
    </subcellularLocation>
</comment>
<dbReference type="OrthoDB" id="9805566at2"/>
<feature type="signal peptide" evidence="6">
    <location>
        <begin position="1"/>
        <end position="24"/>
    </location>
</feature>
<keyword evidence="3" id="KW-0998">Cell outer membrane</keyword>
<dbReference type="EMBL" id="CP015518">
    <property type="protein sequence ID" value="APG25376.1"/>
    <property type="molecule type" value="Genomic_DNA"/>
</dbReference>
<dbReference type="InterPro" id="IPR050330">
    <property type="entry name" value="Bact_OuterMem_StrucFunc"/>
</dbReference>
<keyword evidence="9" id="KW-1185">Reference proteome</keyword>
<dbReference type="CDD" id="cd07185">
    <property type="entry name" value="OmpA_C-like"/>
    <property type="match status" value="1"/>
</dbReference>
<keyword evidence="5" id="KW-1133">Transmembrane helix</keyword>
<evidence type="ECO:0000256" key="3">
    <source>
        <dbReference type="ARBA" id="ARBA00023237"/>
    </source>
</evidence>
<feature type="domain" description="OmpA-like" evidence="7">
    <location>
        <begin position="99"/>
        <end position="216"/>
    </location>
</feature>
<dbReference type="PROSITE" id="PS51123">
    <property type="entry name" value="OMPA_2"/>
    <property type="match status" value="1"/>
</dbReference>
<reference evidence="8 9" key="1">
    <citation type="journal article" date="2017" name="Genome Announc.">
        <title>Complete Genome Sequences of Two Acetylene-Fermenting Pelobacter acetylenicus Strains.</title>
        <authorList>
            <person name="Sutton J.M."/>
            <person name="Baesman S.M."/>
            <person name="Fierst J.L."/>
            <person name="Poret-Peterson A.T."/>
            <person name="Oremland R.S."/>
            <person name="Dunlap D.S."/>
            <person name="Akob D.M."/>
        </authorList>
    </citation>
    <scope>NUCLEOTIDE SEQUENCE [LARGE SCALE GENOMIC DNA]</scope>
    <source>
        <strain evidence="8 9">DSM 3247</strain>
    </source>
</reference>
<dbReference type="PANTHER" id="PTHR30329:SF21">
    <property type="entry name" value="LIPOPROTEIN YIAD-RELATED"/>
    <property type="match status" value="1"/>
</dbReference>
<evidence type="ECO:0000256" key="2">
    <source>
        <dbReference type="ARBA" id="ARBA00023136"/>
    </source>
</evidence>
<gene>
    <name evidence="8" type="ORF">A7E75_10360</name>
</gene>
<name>A0A1L3GHG7_SYNAC</name>
<proteinExistence type="predicted"/>
<feature type="transmembrane region" description="Helical" evidence="5">
    <location>
        <begin position="54"/>
        <end position="75"/>
    </location>
</feature>
<evidence type="ECO:0000256" key="5">
    <source>
        <dbReference type="SAM" id="Phobius"/>
    </source>
</evidence>
<dbReference type="Proteomes" id="UP000182264">
    <property type="component" value="Chromosome"/>
</dbReference>
<dbReference type="InterPro" id="IPR006664">
    <property type="entry name" value="OMP_bac"/>
</dbReference>
<dbReference type="KEGG" id="pace:A6070_04365"/>
<dbReference type="RefSeq" id="WP_072287227.1">
    <property type="nucleotide sequence ID" value="NZ_CP015455.1"/>
</dbReference>
<dbReference type="PANTHER" id="PTHR30329">
    <property type="entry name" value="STATOR ELEMENT OF FLAGELLAR MOTOR COMPLEX"/>
    <property type="match status" value="1"/>
</dbReference>
<dbReference type="PROSITE" id="PS51257">
    <property type="entry name" value="PROKAR_LIPOPROTEIN"/>
    <property type="match status" value="1"/>
</dbReference>
<dbReference type="PRINTS" id="PR01023">
    <property type="entry name" value="NAFLGMOTY"/>
</dbReference>
<evidence type="ECO:0000256" key="6">
    <source>
        <dbReference type="SAM" id="SignalP"/>
    </source>
</evidence>
<dbReference type="GO" id="GO:0009279">
    <property type="term" value="C:cell outer membrane"/>
    <property type="evidence" value="ECO:0007669"/>
    <property type="project" value="UniProtKB-SubCell"/>
</dbReference>
<dbReference type="STRING" id="29542.A6070_04365"/>
<keyword evidence="6" id="KW-0732">Signal</keyword>
<dbReference type="PRINTS" id="PR01021">
    <property type="entry name" value="OMPADOMAIN"/>
</dbReference>
<dbReference type="AlphaFoldDB" id="A0A1L3GHG7"/>
<dbReference type="InterPro" id="IPR006665">
    <property type="entry name" value="OmpA-like"/>
</dbReference>
<evidence type="ECO:0000256" key="4">
    <source>
        <dbReference type="PROSITE-ProRule" id="PRU00473"/>
    </source>
</evidence>
<sequence>MKKMFTVFALISLLAAGCSQPMTGTQKGVAVGAGTGAAVGAGLGQLIGGDTEGTLIGAGIGAALGGTAGGFFANYMEKQENSMRQQLAGVEGASIQRDADVLAVTFKSDLLFDINSYTVKPGGYDELQRVAGVLNNYPQTNILIAGHTDSSGSEQYNMTLSRQRAESVKNVLVGYGVAPARLTTVGYGESKPIAGNDTESGRQMNRRVAITITPNQQQ</sequence>
<protein>
    <recommendedName>
        <fullName evidence="7">OmpA-like domain-containing protein</fullName>
    </recommendedName>
</protein>
<dbReference type="Gene3D" id="3.30.1330.60">
    <property type="entry name" value="OmpA-like domain"/>
    <property type="match status" value="1"/>
</dbReference>
<accession>A0A1L3GHG7</accession>
<organism evidence="8 9">
    <name type="scientific">Syntrophotalea acetylenica</name>
    <name type="common">Pelobacter acetylenicus</name>
    <dbReference type="NCBI Taxonomy" id="29542"/>
    <lineage>
        <taxon>Bacteria</taxon>
        <taxon>Pseudomonadati</taxon>
        <taxon>Thermodesulfobacteriota</taxon>
        <taxon>Desulfuromonadia</taxon>
        <taxon>Desulfuromonadales</taxon>
        <taxon>Syntrophotaleaceae</taxon>
        <taxon>Syntrophotalea</taxon>
    </lineage>
</organism>
<keyword evidence="2 4" id="KW-0472">Membrane</keyword>
<dbReference type="SUPFAM" id="SSF103088">
    <property type="entry name" value="OmpA-like"/>
    <property type="match status" value="1"/>
</dbReference>